<dbReference type="Pfam" id="PF13540">
    <property type="entry name" value="RCC1_2"/>
    <property type="match status" value="4"/>
</dbReference>
<evidence type="ECO:0000313" key="2">
    <source>
        <dbReference type="Proteomes" id="UP000823900"/>
    </source>
</evidence>
<proteinExistence type="predicted"/>
<dbReference type="GO" id="GO:0005085">
    <property type="term" value="F:guanyl-nucleotide exchange factor activity"/>
    <property type="evidence" value="ECO:0007669"/>
    <property type="project" value="TreeGrafter"/>
</dbReference>
<dbReference type="EMBL" id="DWZA01000014">
    <property type="protein sequence ID" value="HJA70233.1"/>
    <property type="molecule type" value="Genomic_DNA"/>
</dbReference>
<sequence>NRLAESFNTSASTVNAWIKQNRQPQLTARDIYNAIDECRSKYSHYKKQDDFINDFIKRLDITETERNFFTQKFDNLKSQDLPEDICYEKFMLDVIQMSLDRADCPSDLITYDPASISRPIIGIGIEHIVAVREDGRVYSAGANDYQQCATYTWRDIVSISSGWRSTVGLKRDGTCIAIGNNVIGNGEIYKWTDIISIACGAWHTLGLRSNGSVVAFGQGGYGQCHLEGWSNIKAIAAGDTHSVGLKNDGTVIAAGNNEYGQCDVLSWKDIICIAAGGDHTFGLTADGKILAAGDINTFDFRNWTDIISLATGKYHLVALKKDGTVLATGHNASQQCDVYRWHDIIAVYAGYFKTAAITSDGRVVSTVGKHEKSSAYTDTSSWQIFKPLVNTDNKLSKFESVRLQALETMNRIKQLQLQYMPFINEYRSPADIHYFDHTSDIDQIVRQLHQLSKKLYNDVHLPPMTDILLEYHAAFVDFYNSLVKEKSDPDDDIFSYTPSPASYEAFVTLVMITNKTIKNLQSI</sequence>
<dbReference type="SUPFAM" id="SSF50985">
    <property type="entry name" value="RCC1/BLIP-II"/>
    <property type="match status" value="1"/>
</dbReference>
<dbReference type="AlphaFoldDB" id="A0A9D2HH51"/>
<dbReference type="GO" id="GO:0005737">
    <property type="term" value="C:cytoplasm"/>
    <property type="evidence" value="ECO:0007669"/>
    <property type="project" value="TreeGrafter"/>
</dbReference>
<dbReference type="InterPro" id="IPR051553">
    <property type="entry name" value="Ran_GTPase-activating"/>
</dbReference>
<reference evidence="1" key="1">
    <citation type="journal article" date="2021" name="PeerJ">
        <title>Extensive microbial diversity within the chicken gut microbiome revealed by metagenomics and culture.</title>
        <authorList>
            <person name="Gilroy R."/>
            <person name="Ravi A."/>
            <person name="Getino M."/>
            <person name="Pursley I."/>
            <person name="Horton D.L."/>
            <person name="Alikhan N.F."/>
            <person name="Baker D."/>
            <person name="Gharbi K."/>
            <person name="Hall N."/>
            <person name="Watson M."/>
            <person name="Adriaenssens E.M."/>
            <person name="Foster-Nyarko E."/>
            <person name="Jarju S."/>
            <person name="Secka A."/>
            <person name="Antonio M."/>
            <person name="Oren A."/>
            <person name="Chaudhuri R.R."/>
            <person name="La Ragione R."/>
            <person name="Hildebrand F."/>
            <person name="Pallen M.J."/>
        </authorList>
    </citation>
    <scope>NUCLEOTIDE SEQUENCE</scope>
    <source>
        <strain evidence="1">CHK178-16964</strain>
    </source>
</reference>
<dbReference type="Gene3D" id="2.130.10.30">
    <property type="entry name" value="Regulator of chromosome condensation 1/beta-lactamase-inhibitor protein II"/>
    <property type="match status" value="2"/>
</dbReference>
<evidence type="ECO:0000313" key="1">
    <source>
        <dbReference type="EMBL" id="HJA70233.1"/>
    </source>
</evidence>
<accession>A0A9D2HH51</accession>
<gene>
    <name evidence="1" type="ORF">IAA07_01475</name>
</gene>
<dbReference type="InterPro" id="IPR009091">
    <property type="entry name" value="RCC1/BLIP-II"/>
</dbReference>
<dbReference type="PANTHER" id="PTHR45982:SF1">
    <property type="entry name" value="REGULATOR OF CHROMOSOME CONDENSATION"/>
    <property type="match status" value="1"/>
</dbReference>
<protein>
    <submittedName>
        <fullName evidence="1">Uncharacterized protein</fullName>
    </submittedName>
</protein>
<feature type="non-terminal residue" evidence="1">
    <location>
        <position position="1"/>
    </location>
</feature>
<dbReference type="Proteomes" id="UP000823900">
    <property type="component" value="Unassembled WGS sequence"/>
</dbReference>
<reference evidence="1" key="2">
    <citation type="submission" date="2021-04" db="EMBL/GenBank/DDBJ databases">
        <authorList>
            <person name="Gilroy R."/>
        </authorList>
    </citation>
    <scope>NUCLEOTIDE SEQUENCE</scope>
    <source>
        <strain evidence="1">CHK178-16964</strain>
    </source>
</reference>
<dbReference type="PANTHER" id="PTHR45982">
    <property type="entry name" value="REGULATOR OF CHROMOSOME CONDENSATION"/>
    <property type="match status" value="1"/>
</dbReference>
<name>A0A9D2HH51_9FIRM</name>
<dbReference type="PROSITE" id="PS00626">
    <property type="entry name" value="RCC1_2"/>
    <property type="match status" value="3"/>
</dbReference>
<dbReference type="InterPro" id="IPR000408">
    <property type="entry name" value="Reg_chr_condens"/>
</dbReference>
<comment type="caution">
    <text evidence="1">The sequence shown here is derived from an EMBL/GenBank/DDBJ whole genome shotgun (WGS) entry which is preliminary data.</text>
</comment>
<organism evidence="1 2">
    <name type="scientific">Candidatus Lachnoclostridium stercoravium</name>
    <dbReference type="NCBI Taxonomy" id="2838633"/>
    <lineage>
        <taxon>Bacteria</taxon>
        <taxon>Bacillati</taxon>
        <taxon>Bacillota</taxon>
        <taxon>Clostridia</taxon>
        <taxon>Lachnospirales</taxon>
        <taxon>Lachnospiraceae</taxon>
    </lineage>
</organism>